<evidence type="ECO:0000313" key="4">
    <source>
        <dbReference type="EMBL" id="MCP2329882.1"/>
    </source>
</evidence>
<comment type="similarity">
    <text evidence="1 2">Belongs to the anti-sigma-factor antagonist family.</text>
</comment>
<dbReference type="Gene3D" id="3.30.750.24">
    <property type="entry name" value="STAS domain"/>
    <property type="match status" value="1"/>
</dbReference>
<proteinExistence type="inferred from homology"/>
<dbReference type="InterPro" id="IPR058548">
    <property type="entry name" value="MlaB-like_STAS"/>
</dbReference>
<sequence length="131" mass="14203">MTGHPAERKPPDESGQHDGDVLAETEIARGTLDSENVGFIRLSGEVDHYSAPQLDTVVDQLLASGATGFTLDFAEVTFLDSACLSSLVRARRLVQPRGGEVVLAAMNRHASRVMRITGLHTIFRFVDGARQ</sequence>
<evidence type="ECO:0000256" key="2">
    <source>
        <dbReference type="RuleBase" id="RU003749"/>
    </source>
</evidence>
<keyword evidence="5" id="KW-1185">Reference proteome</keyword>
<organism evidence="4 5">
    <name type="scientific">Actinoalloteichus caeruleus DSM 43889</name>
    <dbReference type="NCBI Taxonomy" id="1120930"/>
    <lineage>
        <taxon>Bacteria</taxon>
        <taxon>Bacillati</taxon>
        <taxon>Actinomycetota</taxon>
        <taxon>Actinomycetes</taxon>
        <taxon>Pseudonocardiales</taxon>
        <taxon>Pseudonocardiaceae</taxon>
        <taxon>Actinoalloteichus</taxon>
        <taxon>Actinoalloteichus cyanogriseus</taxon>
    </lineage>
</organism>
<reference evidence="4 5" key="1">
    <citation type="submission" date="2022-06" db="EMBL/GenBank/DDBJ databases">
        <title>Genomic Encyclopedia of Type Strains, Phase I: the one thousand microbial genomes (KMG-I) project.</title>
        <authorList>
            <person name="Kyrpides N."/>
        </authorList>
    </citation>
    <scope>NUCLEOTIDE SEQUENCE [LARGE SCALE GENOMIC DNA]</scope>
    <source>
        <strain evidence="4 5">DSM 43889</strain>
    </source>
</reference>
<dbReference type="PROSITE" id="PS50801">
    <property type="entry name" value="STAS"/>
    <property type="match status" value="1"/>
</dbReference>
<evidence type="ECO:0000313" key="5">
    <source>
        <dbReference type="Proteomes" id="UP000791080"/>
    </source>
</evidence>
<dbReference type="CDD" id="cd07043">
    <property type="entry name" value="STAS_anti-anti-sigma_factors"/>
    <property type="match status" value="1"/>
</dbReference>
<dbReference type="PANTHER" id="PTHR33495">
    <property type="entry name" value="ANTI-SIGMA FACTOR ANTAGONIST TM_1081-RELATED-RELATED"/>
    <property type="match status" value="1"/>
</dbReference>
<dbReference type="PANTHER" id="PTHR33495:SF2">
    <property type="entry name" value="ANTI-SIGMA FACTOR ANTAGONIST TM_1081-RELATED"/>
    <property type="match status" value="1"/>
</dbReference>
<dbReference type="NCBIfam" id="TIGR00377">
    <property type="entry name" value="ant_ant_sig"/>
    <property type="match status" value="1"/>
</dbReference>
<gene>
    <name evidence="4" type="ORF">G443_000152</name>
</gene>
<comment type="caution">
    <text evidence="4">The sequence shown here is derived from an EMBL/GenBank/DDBJ whole genome shotgun (WGS) entry which is preliminary data.</text>
</comment>
<feature type="domain" description="STAS" evidence="3">
    <location>
        <begin position="35"/>
        <end position="131"/>
    </location>
</feature>
<dbReference type="RefSeq" id="WP_081715413.1">
    <property type="nucleotide sequence ID" value="NZ_AUBJ02000001.1"/>
</dbReference>
<dbReference type="Pfam" id="PF13466">
    <property type="entry name" value="STAS_2"/>
    <property type="match status" value="1"/>
</dbReference>
<name>A0ABT1JBK9_ACTCY</name>
<dbReference type="InterPro" id="IPR003658">
    <property type="entry name" value="Anti-sigma_ant"/>
</dbReference>
<dbReference type="EMBL" id="AUBJ02000001">
    <property type="protein sequence ID" value="MCP2329882.1"/>
    <property type="molecule type" value="Genomic_DNA"/>
</dbReference>
<protein>
    <recommendedName>
        <fullName evidence="2">Anti-sigma factor antagonist</fullName>
    </recommendedName>
</protein>
<dbReference type="InterPro" id="IPR036513">
    <property type="entry name" value="STAS_dom_sf"/>
</dbReference>
<dbReference type="InterPro" id="IPR002645">
    <property type="entry name" value="STAS_dom"/>
</dbReference>
<dbReference type="Proteomes" id="UP000791080">
    <property type="component" value="Unassembled WGS sequence"/>
</dbReference>
<evidence type="ECO:0000256" key="1">
    <source>
        <dbReference type="ARBA" id="ARBA00009013"/>
    </source>
</evidence>
<dbReference type="SUPFAM" id="SSF52091">
    <property type="entry name" value="SpoIIaa-like"/>
    <property type="match status" value="1"/>
</dbReference>
<accession>A0ABT1JBK9</accession>
<evidence type="ECO:0000259" key="3">
    <source>
        <dbReference type="PROSITE" id="PS50801"/>
    </source>
</evidence>